<accession>A0ABP9GUP9</accession>
<dbReference type="Proteomes" id="UP001500466">
    <property type="component" value="Unassembled WGS sequence"/>
</dbReference>
<evidence type="ECO:0000313" key="3">
    <source>
        <dbReference type="EMBL" id="GAA4951196.1"/>
    </source>
</evidence>
<reference evidence="4" key="1">
    <citation type="journal article" date="2019" name="Int. J. Syst. Evol. Microbiol.">
        <title>The Global Catalogue of Microorganisms (GCM) 10K type strain sequencing project: providing services to taxonomists for standard genome sequencing and annotation.</title>
        <authorList>
            <consortium name="The Broad Institute Genomics Platform"/>
            <consortium name="The Broad Institute Genome Sequencing Center for Infectious Disease"/>
            <person name="Wu L."/>
            <person name="Ma J."/>
        </authorList>
    </citation>
    <scope>NUCLEOTIDE SEQUENCE [LARGE SCALE GENOMIC DNA]</scope>
    <source>
        <strain evidence="4">JCM 17986</strain>
    </source>
</reference>
<keyword evidence="4" id="KW-1185">Reference proteome</keyword>
<sequence>MPTVSAPLRAARAAVFAAVCVALSAAGHAFMTAEPLPWWTFAAGFAGVFAVACAAAGRERSWAGIGVLLAAGQVALHTLFSFGMAASHTGAAMDGRASGLSVLDRLLCGSRDSGGHIMLPSGWSARDVVASAGIDPDKAGALPSMPGGAHGGGHSVGPMIFDGGYGMLAAHAAAALVAAWWLRQGEAALFRLLARLSGAAVAPLRAVLAVLFGTVPAAGTPLPVRRPRAAVRRLLSAELRHAVVRRGPPAFAPAC</sequence>
<name>A0ABP9GUP9_9ACTN</name>
<protein>
    <recommendedName>
        <fullName evidence="5">PE-PGRS family protein</fullName>
    </recommendedName>
</protein>
<keyword evidence="2" id="KW-0732">Signal</keyword>
<comment type="caution">
    <text evidence="3">The sequence shown here is derived from an EMBL/GenBank/DDBJ whole genome shotgun (WGS) entry which is preliminary data.</text>
</comment>
<feature type="transmembrane region" description="Helical" evidence="1">
    <location>
        <begin position="39"/>
        <end position="57"/>
    </location>
</feature>
<keyword evidence="1" id="KW-1133">Transmembrane helix</keyword>
<proteinExistence type="predicted"/>
<evidence type="ECO:0000256" key="2">
    <source>
        <dbReference type="SAM" id="SignalP"/>
    </source>
</evidence>
<dbReference type="EMBL" id="BAABHS010000003">
    <property type="protein sequence ID" value="GAA4951196.1"/>
    <property type="molecule type" value="Genomic_DNA"/>
</dbReference>
<organism evidence="3 4">
    <name type="scientific">Yinghuangia aomiensis</name>
    <dbReference type="NCBI Taxonomy" id="676205"/>
    <lineage>
        <taxon>Bacteria</taxon>
        <taxon>Bacillati</taxon>
        <taxon>Actinomycetota</taxon>
        <taxon>Actinomycetes</taxon>
        <taxon>Kitasatosporales</taxon>
        <taxon>Streptomycetaceae</taxon>
        <taxon>Yinghuangia</taxon>
    </lineage>
</organism>
<evidence type="ECO:0000256" key="1">
    <source>
        <dbReference type="SAM" id="Phobius"/>
    </source>
</evidence>
<evidence type="ECO:0000313" key="4">
    <source>
        <dbReference type="Proteomes" id="UP001500466"/>
    </source>
</evidence>
<gene>
    <name evidence="3" type="ORF">GCM10023205_10020</name>
</gene>
<feature type="signal peptide" evidence="2">
    <location>
        <begin position="1"/>
        <end position="17"/>
    </location>
</feature>
<feature type="transmembrane region" description="Helical" evidence="1">
    <location>
        <begin position="164"/>
        <end position="182"/>
    </location>
</feature>
<keyword evidence="1" id="KW-0812">Transmembrane</keyword>
<keyword evidence="1" id="KW-0472">Membrane</keyword>
<dbReference type="RefSeq" id="WP_345674027.1">
    <property type="nucleotide sequence ID" value="NZ_BAABHS010000003.1"/>
</dbReference>
<evidence type="ECO:0008006" key="5">
    <source>
        <dbReference type="Google" id="ProtNLM"/>
    </source>
</evidence>
<feature type="transmembrane region" description="Helical" evidence="1">
    <location>
        <begin position="64"/>
        <end position="86"/>
    </location>
</feature>
<feature type="chain" id="PRO_5045711437" description="PE-PGRS family protein" evidence="2">
    <location>
        <begin position="18"/>
        <end position="255"/>
    </location>
</feature>